<feature type="modified residue" description="FMN phosphoryl threonine" evidence="6">
    <location>
        <position position="173"/>
    </location>
</feature>
<keyword evidence="5 6" id="KW-0249">Electron transport</keyword>
<feature type="domain" description="FMN-binding" evidence="7">
    <location>
        <begin position="101"/>
        <end position="190"/>
    </location>
</feature>
<protein>
    <recommendedName>
        <fullName evidence="6">Ion-translocating oxidoreductase complex subunit G</fullName>
        <ecNumber evidence="6">7.-.-.-</ecNumber>
    </recommendedName>
    <alternativeName>
        <fullName evidence="6">Rnf electron transport complex subunit G</fullName>
    </alternativeName>
</protein>
<comment type="similarity">
    <text evidence="6">Belongs to the RnfG family.</text>
</comment>
<dbReference type="EMBL" id="SUYD01000005">
    <property type="protein sequence ID" value="MBE6265808.1"/>
    <property type="molecule type" value="Genomic_DNA"/>
</dbReference>
<keyword evidence="6" id="KW-1278">Translocase</keyword>
<dbReference type="GO" id="GO:0010181">
    <property type="term" value="F:FMN binding"/>
    <property type="evidence" value="ECO:0007669"/>
    <property type="project" value="InterPro"/>
</dbReference>
<comment type="cofactor">
    <cofactor evidence="6">
        <name>FMN</name>
        <dbReference type="ChEBI" id="CHEBI:58210"/>
    </cofactor>
</comment>
<comment type="function">
    <text evidence="6">Part of a membrane-bound complex that couples electron transfer with translocation of ions across the membrane.</text>
</comment>
<comment type="subunit">
    <text evidence="6">The complex is composed of six subunits: RnfA, RnfB, RnfC, RnfD, RnfE and RnfG.</text>
</comment>
<evidence type="ECO:0000256" key="1">
    <source>
        <dbReference type="ARBA" id="ARBA00022448"/>
    </source>
</evidence>
<dbReference type="Pfam" id="PF04205">
    <property type="entry name" value="FMN_bind"/>
    <property type="match status" value="1"/>
</dbReference>
<comment type="subcellular location">
    <subcellularLocation>
        <location evidence="6">Cell membrane</location>
        <topology evidence="6">Single-pass membrane protein</topology>
    </subcellularLocation>
</comment>
<dbReference type="GO" id="GO:0022900">
    <property type="term" value="P:electron transport chain"/>
    <property type="evidence" value="ECO:0007669"/>
    <property type="project" value="UniProtKB-UniRule"/>
</dbReference>
<evidence type="ECO:0000256" key="3">
    <source>
        <dbReference type="ARBA" id="ARBA00022630"/>
    </source>
</evidence>
<keyword evidence="6" id="KW-0812">Transmembrane</keyword>
<evidence type="ECO:0000256" key="4">
    <source>
        <dbReference type="ARBA" id="ARBA00022643"/>
    </source>
</evidence>
<reference evidence="8" key="1">
    <citation type="submission" date="2019-04" db="EMBL/GenBank/DDBJ databases">
        <title>Evolution of Biomass-Degrading Anaerobic Consortia Revealed by Metagenomics.</title>
        <authorList>
            <person name="Peng X."/>
        </authorList>
    </citation>
    <scope>NUCLEOTIDE SEQUENCE</scope>
    <source>
        <strain evidence="8">SIG141</strain>
    </source>
</reference>
<evidence type="ECO:0000256" key="2">
    <source>
        <dbReference type="ARBA" id="ARBA00022553"/>
    </source>
</evidence>
<evidence type="ECO:0000256" key="5">
    <source>
        <dbReference type="ARBA" id="ARBA00022982"/>
    </source>
</evidence>
<dbReference type="InterPro" id="IPR010209">
    <property type="entry name" value="Ion_transpt_RnfG/RsxG"/>
</dbReference>
<dbReference type="GO" id="GO:0009055">
    <property type="term" value="F:electron transfer activity"/>
    <property type="evidence" value="ECO:0007669"/>
    <property type="project" value="InterPro"/>
</dbReference>
<comment type="caution">
    <text evidence="8">The sequence shown here is derived from an EMBL/GenBank/DDBJ whole genome shotgun (WGS) entry which is preliminary data.</text>
</comment>
<keyword evidence="4 6" id="KW-0288">FMN</keyword>
<gene>
    <name evidence="6" type="primary">rnfG</name>
    <name evidence="8" type="ORF">E7102_04950</name>
</gene>
<dbReference type="PIRSF" id="PIRSF006091">
    <property type="entry name" value="E_trnsport_RnfG"/>
    <property type="match status" value="1"/>
</dbReference>
<dbReference type="InterPro" id="IPR007329">
    <property type="entry name" value="FMN-bd"/>
</dbReference>
<dbReference type="PANTHER" id="PTHR36118:SF1">
    <property type="entry name" value="ION-TRANSLOCATING OXIDOREDUCTASE COMPLEX SUBUNIT G"/>
    <property type="match status" value="1"/>
</dbReference>
<evidence type="ECO:0000259" key="7">
    <source>
        <dbReference type="SMART" id="SM00900"/>
    </source>
</evidence>
<evidence type="ECO:0000313" key="9">
    <source>
        <dbReference type="Proteomes" id="UP000763088"/>
    </source>
</evidence>
<evidence type="ECO:0000313" key="8">
    <source>
        <dbReference type="EMBL" id="MBE6265808.1"/>
    </source>
</evidence>
<keyword evidence="6" id="KW-1133">Transmembrane helix</keyword>
<sequence>MKKLESSLLNMVLVLTSVAVIMGGVLAFVNHLTEGPIADQKAKALADGIKKVMVCDNLSVSATDTVRQHDAKGKEVIYIIYQTKDAKGNKLGVAVESTTGGFGGDLKVLVGFDPEGTILGYTLLEHAETPGLGAKADKWFQKDGKGNIIGKSPAEPLTVSKDGGQVDAITASTITSRAFLLAVNNAYNAYMGGSADAHSGASTQVKN</sequence>
<proteinExistence type="inferred from homology"/>
<dbReference type="NCBIfam" id="TIGR01947">
    <property type="entry name" value="rnfG"/>
    <property type="match status" value="1"/>
</dbReference>
<keyword evidence="3 6" id="KW-0285">Flavoprotein</keyword>
<organism evidence="8 9">
    <name type="scientific">Xylanibacter ruminicola</name>
    <name type="common">Prevotella ruminicola</name>
    <dbReference type="NCBI Taxonomy" id="839"/>
    <lineage>
        <taxon>Bacteria</taxon>
        <taxon>Pseudomonadati</taxon>
        <taxon>Bacteroidota</taxon>
        <taxon>Bacteroidia</taxon>
        <taxon>Bacteroidales</taxon>
        <taxon>Prevotellaceae</taxon>
        <taxon>Xylanibacter</taxon>
    </lineage>
</organism>
<dbReference type="HAMAP" id="MF_00479">
    <property type="entry name" value="RsxG_RnfG"/>
    <property type="match status" value="1"/>
</dbReference>
<keyword evidence="1 6" id="KW-0813">Transport</keyword>
<dbReference type="EC" id="7.-.-.-" evidence="6"/>
<name>A0A928BSD5_XYLRU</name>
<keyword evidence="6" id="KW-1003">Cell membrane</keyword>
<dbReference type="PANTHER" id="PTHR36118">
    <property type="entry name" value="ION-TRANSLOCATING OXIDOREDUCTASE COMPLEX SUBUNIT G"/>
    <property type="match status" value="1"/>
</dbReference>
<dbReference type="Proteomes" id="UP000763088">
    <property type="component" value="Unassembled WGS sequence"/>
</dbReference>
<dbReference type="SMART" id="SM00900">
    <property type="entry name" value="FMN_bind"/>
    <property type="match status" value="1"/>
</dbReference>
<keyword evidence="2 6" id="KW-0597">Phosphoprotein</keyword>
<keyword evidence="6" id="KW-0472">Membrane</keyword>
<accession>A0A928BSD5</accession>
<evidence type="ECO:0000256" key="6">
    <source>
        <dbReference type="HAMAP-Rule" id="MF_00479"/>
    </source>
</evidence>
<dbReference type="GO" id="GO:0005886">
    <property type="term" value="C:plasma membrane"/>
    <property type="evidence" value="ECO:0007669"/>
    <property type="project" value="UniProtKB-SubCell"/>
</dbReference>
<dbReference type="AlphaFoldDB" id="A0A928BSD5"/>